<dbReference type="Pfam" id="PF00583">
    <property type="entry name" value="Acetyltransf_1"/>
    <property type="match status" value="1"/>
</dbReference>
<dbReference type="OrthoDB" id="9790652at2"/>
<evidence type="ECO:0000259" key="1">
    <source>
        <dbReference type="PROSITE" id="PS51186"/>
    </source>
</evidence>
<dbReference type="InterPro" id="IPR016181">
    <property type="entry name" value="Acyl_CoA_acyltransferase"/>
</dbReference>
<dbReference type="NCBIfam" id="TIGR03827">
    <property type="entry name" value="GNAT_ablB"/>
    <property type="match status" value="1"/>
</dbReference>
<keyword evidence="3" id="KW-1185">Reference proteome</keyword>
<dbReference type="AlphaFoldDB" id="A0A1I2ZDU9"/>
<name>A0A1I2ZDU9_9FIRM</name>
<dbReference type="Gene3D" id="3.40.630.30">
    <property type="match status" value="1"/>
</dbReference>
<feature type="domain" description="N-acetyltransferase" evidence="1">
    <location>
        <begin position="133"/>
        <end position="279"/>
    </location>
</feature>
<dbReference type="GO" id="GO:0008080">
    <property type="term" value="F:N-acetyltransferase activity"/>
    <property type="evidence" value="ECO:0007669"/>
    <property type="project" value="InterPro"/>
</dbReference>
<dbReference type="STRING" id="341036.SAMN05660649_04889"/>
<evidence type="ECO:0000313" key="3">
    <source>
        <dbReference type="Proteomes" id="UP000199337"/>
    </source>
</evidence>
<dbReference type="PROSITE" id="PS51186">
    <property type="entry name" value="GNAT"/>
    <property type="match status" value="1"/>
</dbReference>
<reference evidence="3" key="1">
    <citation type="submission" date="2016-10" db="EMBL/GenBank/DDBJ databases">
        <authorList>
            <person name="Varghese N."/>
            <person name="Submissions S."/>
        </authorList>
    </citation>
    <scope>NUCLEOTIDE SEQUENCE [LARGE SCALE GENOMIC DNA]</scope>
    <source>
        <strain evidence="3">DSM 17038</strain>
    </source>
</reference>
<dbReference type="Proteomes" id="UP000199337">
    <property type="component" value="Unassembled WGS sequence"/>
</dbReference>
<dbReference type="SUPFAM" id="SSF55729">
    <property type="entry name" value="Acyl-CoA N-acyltransferases (Nat)"/>
    <property type="match status" value="1"/>
</dbReference>
<protein>
    <submittedName>
        <fullName evidence="2">Putative beta-lysine N-acetyltransferase</fullName>
    </submittedName>
</protein>
<accession>A0A1I2ZDU9</accession>
<keyword evidence="2" id="KW-0808">Transferase</keyword>
<sequence>MFAPVKMNTISENNQYFSIKMTLDSFSKRIWVKSFSCEDPLKMIKYLKNCCREHGLEKIIMPAAQEHLKSFEKGGFRPEGLIEGYFNGRAAYFLTAYTDPRRAKSDKYDQYLDNVHKIVQSPLKNPGPLKPGYRVEVPTTKDVNEMAMVFKKVFATYPSPVDQPDYLAAVLGKSTLFRAVKYNGAIVSIAAAEVDRDNSSAELTNCATLPEMRGMGLMSKLLQELEKDCLANQIDCLYSLARASMYGMNLVFHRLGFVYRGTLINNCHIGGNYEDMNIWVKPAISG</sequence>
<evidence type="ECO:0000313" key="2">
    <source>
        <dbReference type="EMBL" id="SFH36023.1"/>
    </source>
</evidence>
<organism evidence="2 3">
    <name type="scientific">Desulfotruncus arcticus DSM 17038</name>
    <dbReference type="NCBI Taxonomy" id="1121424"/>
    <lineage>
        <taxon>Bacteria</taxon>
        <taxon>Bacillati</taxon>
        <taxon>Bacillota</taxon>
        <taxon>Clostridia</taxon>
        <taxon>Eubacteriales</taxon>
        <taxon>Desulfallaceae</taxon>
        <taxon>Desulfotruncus</taxon>
    </lineage>
</organism>
<dbReference type="InterPro" id="IPR000182">
    <property type="entry name" value="GNAT_dom"/>
</dbReference>
<gene>
    <name evidence="2" type="ORF">SAMN05660649_04889</name>
</gene>
<dbReference type="EMBL" id="FOOX01000027">
    <property type="protein sequence ID" value="SFH36023.1"/>
    <property type="molecule type" value="Genomic_DNA"/>
</dbReference>
<dbReference type="RefSeq" id="WP_092475655.1">
    <property type="nucleotide sequence ID" value="NZ_FOOX01000027.1"/>
</dbReference>
<proteinExistence type="predicted"/>
<dbReference type="CDD" id="cd04301">
    <property type="entry name" value="NAT_SF"/>
    <property type="match status" value="1"/>
</dbReference>
<dbReference type="InterPro" id="IPR022525">
    <property type="entry name" value="GNAT_AblB"/>
</dbReference>